<organism evidence="1">
    <name type="scientific">marine sediment metagenome</name>
    <dbReference type="NCBI Taxonomy" id="412755"/>
    <lineage>
        <taxon>unclassified sequences</taxon>
        <taxon>metagenomes</taxon>
        <taxon>ecological metagenomes</taxon>
    </lineage>
</organism>
<feature type="non-terminal residue" evidence="1">
    <location>
        <position position="1"/>
    </location>
</feature>
<protein>
    <submittedName>
        <fullName evidence="1">Uncharacterized protein</fullName>
    </submittedName>
</protein>
<evidence type="ECO:0000313" key="1">
    <source>
        <dbReference type="EMBL" id="GAG22601.1"/>
    </source>
</evidence>
<gene>
    <name evidence="1" type="ORF">S01H1_53242</name>
</gene>
<comment type="caution">
    <text evidence="1">The sequence shown here is derived from an EMBL/GenBank/DDBJ whole genome shotgun (WGS) entry which is preliminary data.</text>
</comment>
<proteinExistence type="predicted"/>
<dbReference type="AlphaFoldDB" id="X0XCE2"/>
<dbReference type="EMBL" id="BARS01034470">
    <property type="protein sequence ID" value="GAG22601.1"/>
    <property type="molecule type" value="Genomic_DNA"/>
</dbReference>
<accession>X0XCE2</accession>
<reference evidence="1" key="1">
    <citation type="journal article" date="2014" name="Front. Microbiol.">
        <title>High frequency of phylogenetically diverse reductive dehalogenase-homologous genes in deep subseafloor sedimentary metagenomes.</title>
        <authorList>
            <person name="Kawai M."/>
            <person name="Futagami T."/>
            <person name="Toyoda A."/>
            <person name="Takaki Y."/>
            <person name="Nishi S."/>
            <person name="Hori S."/>
            <person name="Arai W."/>
            <person name="Tsubouchi T."/>
            <person name="Morono Y."/>
            <person name="Uchiyama I."/>
            <person name="Ito T."/>
            <person name="Fujiyama A."/>
            <person name="Inagaki F."/>
            <person name="Takami H."/>
        </authorList>
    </citation>
    <scope>NUCLEOTIDE SEQUENCE</scope>
    <source>
        <strain evidence="1">Expedition CK06-06</strain>
    </source>
</reference>
<name>X0XCE2_9ZZZZ</name>
<sequence length="142" mass="15910">CERSPKPDGVYLSFDINRDGEKDLVLKHQDELRLYVRNEDRKLLEKAAGLGGEQGYLRFSDCEMVLGHGGKEFRYEDIGRKLDLAGGSKSGALAEQVEGLKEQAKRLPKKKWGYFDSDIGLKGDGLAALYDTKNGLRAFQIE</sequence>